<evidence type="ECO:0000256" key="1">
    <source>
        <dbReference type="SAM" id="Coils"/>
    </source>
</evidence>
<dbReference type="AlphaFoldDB" id="A0A3N4IXA0"/>
<sequence length="490" mass="53627">MSTARIAFPPGLTKCMGVKLSDSGTKSLVDSLHPTKPTKALGSPILASSSTSPSPELAFKIEHLESMILTSTDRIVRAHWVHELTTLTVSLSAQLTTVENNFEKEVVRAADLQVINEELKRDLAVTEEALEITAGMLAVQAANAASAHASLGDEQAIATVLTKELVVKEEALAATTAMLNAQRTKLEAAYLNLRKKDQKLFENNQKLYQKNQDLYTKDQEIYAKDLEICAKDEEIYAKDFEFQEKHWAGETINTGFAKHRELLSRFIVGPRIRRLSDTSDGEGSGNSVGHGSAIFNAQSADLQEALMEKVHLLTLEEHRSSSLRDLLHQSIIEVGRLKTCLEEATGQSGYPLPESPHLVLTPSESGSLNAQIAELEEEVAQKTDLLNVEKLRSSSLRNLLNKSIVEVGQLKSFIDEDTDVVECSLESVSERRGSFGTESGNTSELSMATTQADNEEPFIVHVSDGVPLMGQDGPHMKDQKDQTSSPALCC</sequence>
<protein>
    <submittedName>
        <fullName evidence="3">Uncharacterized protein</fullName>
    </submittedName>
</protein>
<dbReference type="OrthoDB" id="5475348at2759"/>
<name>A0A3N4IXA0_9PEZI</name>
<feature type="region of interest" description="Disordered" evidence="2">
    <location>
        <begin position="468"/>
        <end position="490"/>
    </location>
</feature>
<gene>
    <name evidence="3" type="ORF">L873DRAFT_1795399</name>
</gene>
<organism evidence="3 4">
    <name type="scientific">Choiromyces venosus 120613-1</name>
    <dbReference type="NCBI Taxonomy" id="1336337"/>
    <lineage>
        <taxon>Eukaryota</taxon>
        <taxon>Fungi</taxon>
        <taxon>Dikarya</taxon>
        <taxon>Ascomycota</taxon>
        <taxon>Pezizomycotina</taxon>
        <taxon>Pezizomycetes</taxon>
        <taxon>Pezizales</taxon>
        <taxon>Tuberaceae</taxon>
        <taxon>Choiromyces</taxon>
    </lineage>
</organism>
<dbReference type="Proteomes" id="UP000276215">
    <property type="component" value="Unassembled WGS sequence"/>
</dbReference>
<proteinExistence type="predicted"/>
<feature type="coiled-coil region" evidence="1">
    <location>
        <begin position="365"/>
        <end position="392"/>
    </location>
</feature>
<dbReference type="EMBL" id="ML120519">
    <property type="protein sequence ID" value="RPA90599.1"/>
    <property type="molecule type" value="Genomic_DNA"/>
</dbReference>
<accession>A0A3N4IXA0</accession>
<reference evidence="3 4" key="1">
    <citation type="journal article" date="2018" name="Nat. Ecol. Evol.">
        <title>Pezizomycetes genomes reveal the molecular basis of ectomycorrhizal truffle lifestyle.</title>
        <authorList>
            <person name="Murat C."/>
            <person name="Payen T."/>
            <person name="Noel B."/>
            <person name="Kuo A."/>
            <person name="Morin E."/>
            <person name="Chen J."/>
            <person name="Kohler A."/>
            <person name="Krizsan K."/>
            <person name="Balestrini R."/>
            <person name="Da Silva C."/>
            <person name="Montanini B."/>
            <person name="Hainaut M."/>
            <person name="Levati E."/>
            <person name="Barry K.W."/>
            <person name="Belfiori B."/>
            <person name="Cichocki N."/>
            <person name="Clum A."/>
            <person name="Dockter R.B."/>
            <person name="Fauchery L."/>
            <person name="Guy J."/>
            <person name="Iotti M."/>
            <person name="Le Tacon F."/>
            <person name="Lindquist E.A."/>
            <person name="Lipzen A."/>
            <person name="Malagnac F."/>
            <person name="Mello A."/>
            <person name="Molinier V."/>
            <person name="Miyauchi S."/>
            <person name="Poulain J."/>
            <person name="Riccioni C."/>
            <person name="Rubini A."/>
            <person name="Sitrit Y."/>
            <person name="Splivallo R."/>
            <person name="Traeger S."/>
            <person name="Wang M."/>
            <person name="Zifcakova L."/>
            <person name="Wipf D."/>
            <person name="Zambonelli A."/>
            <person name="Paolocci F."/>
            <person name="Nowrousian M."/>
            <person name="Ottonello S."/>
            <person name="Baldrian P."/>
            <person name="Spatafora J.W."/>
            <person name="Henrissat B."/>
            <person name="Nagy L.G."/>
            <person name="Aury J.M."/>
            <person name="Wincker P."/>
            <person name="Grigoriev I.V."/>
            <person name="Bonfante P."/>
            <person name="Martin F.M."/>
        </authorList>
    </citation>
    <scope>NUCLEOTIDE SEQUENCE [LARGE SCALE GENOMIC DNA]</scope>
    <source>
        <strain evidence="3 4">120613-1</strain>
    </source>
</reference>
<evidence type="ECO:0000256" key="2">
    <source>
        <dbReference type="SAM" id="MobiDB-lite"/>
    </source>
</evidence>
<keyword evidence="1" id="KW-0175">Coiled coil</keyword>
<evidence type="ECO:0000313" key="4">
    <source>
        <dbReference type="Proteomes" id="UP000276215"/>
    </source>
</evidence>
<keyword evidence="4" id="KW-1185">Reference proteome</keyword>
<evidence type="ECO:0000313" key="3">
    <source>
        <dbReference type="EMBL" id="RPA90599.1"/>
    </source>
</evidence>